<evidence type="ECO:0000256" key="4">
    <source>
        <dbReference type="ARBA" id="ARBA00023136"/>
    </source>
</evidence>
<evidence type="ECO:0000256" key="2">
    <source>
        <dbReference type="ARBA" id="ARBA00022692"/>
    </source>
</evidence>
<sequence>MRQISIQKGNRVELLETKSAMDGSIVELLNGIEVIRMTNSHHLEEQRFDKKSEFLRAKEIRHHIQMAKI</sequence>
<dbReference type="RefSeq" id="WP_290141777.1">
    <property type="nucleotide sequence ID" value="NZ_CP101620.1"/>
</dbReference>
<dbReference type="Gene3D" id="1.20.1560.10">
    <property type="entry name" value="ABC transporter type 1, transmembrane domain"/>
    <property type="match status" value="1"/>
</dbReference>
<evidence type="ECO:0000256" key="3">
    <source>
        <dbReference type="ARBA" id="ARBA00022989"/>
    </source>
</evidence>
<dbReference type="EMBL" id="CP101620">
    <property type="protein sequence ID" value="UTY40356.1"/>
    <property type="molecule type" value="Genomic_DNA"/>
</dbReference>
<proteinExistence type="predicted"/>
<keyword evidence="2" id="KW-0812">Transmembrane</keyword>
<reference evidence="5" key="1">
    <citation type="submission" date="2022-07" db="EMBL/GenBank/DDBJ databases">
        <title>Faecal culturing of patients with breast cancer.</title>
        <authorList>
            <person name="Teng N.M.Y."/>
            <person name="Kiu R."/>
            <person name="Evans R."/>
            <person name="Baker D.J."/>
            <person name="Zenner C."/>
            <person name="Robinson S.D."/>
            <person name="Hall L.J."/>
        </authorList>
    </citation>
    <scope>NUCLEOTIDE SEQUENCE</scope>
    <source>
        <strain evidence="5">LH1062</strain>
    </source>
</reference>
<keyword evidence="3" id="KW-1133">Transmembrane helix</keyword>
<keyword evidence="4" id="KW-0472">Membrane</keyword>
<name>A0ABY5I4V2_9FIRM</name>
<dbReference type="InterPro" id="IPR036640">
    <property type="entry name" value="ABC1_TM_sf"/>
</dbReference>
<dbReference type="Proteomes" id="UP001060112">
    <property type="component" value="Chromosome"/>
</dbReference>
<evidence type="ECO:0000256" key="1">
    <source>
        <dbReference type="ARBA" id="ARBA00004651"/>
    </source>
</evidence>
<evidence type="ECO:0000313" key="5">
    <source>
        <dbReference type="EMBL" id="UTY40356.1"/>
    </source>
</evidence>
<gene>
    <name evidence="5" type="ORF">NMU03_06130</name>
</gene>
<evidence type="ECO:0000313" key="6">
    <source>
        <dbReference type="Proteomes" id="UP001060112"/>
    </source>
</evidence>
<dbReference type="SUPFAM" id="SSF90123">
    <property type="entry name" value="ABC transporter transmembrane region"/>
    <property type="match status" value="1"/>
</dbReference>
<organism evidence="5 6">
    <name type="scientific">Allocoprobacillus halotolerans</name>
    <dbReference type="NCBI Taxonomy" id="2944914"/>
    <lineage>
        <taxon>Bacteria</taxon>
        <taxon>Bacillati</taxon>
        <taxon>Bacillota</taxon>
        <taxon>Erysipelotrichia</taxon>
        <taxon>Erysipelotrichales</taxon>
        <taxon>Erysipelotrichaceae</taxon>
        <taxon>Allocoprobacillus</taxon>
    </lineage>
</organism>
<comment type="subcellular location">
    <subcellularLocation>
        <location evidence="1">Cell membrane</location>
        <topology evidence="1">Multi-pass membrane protein</topology>
    </subcellularLocation>
</comment>
<protein>
    <recommendedName>
        <fullName evidence="7">DUF2187 domain-containing protein</fullName>
    </recommendedName>
</protein>
<evidence type="ECO:0008006" key="7">
    <source>
        <dbReference type="Google" id="ProtNLM"/>
    </source>
</evidence>
<keyword evidence="6" id="KW-1185">Reference proteome</keyword>
<accession>A0ABY5I4V2</accession>